<protein>
    <submittedName>
        <fullName evidence="10">Uncharacterized protein</fullName>
    </submittedName>
</protein>
<proteinExistence type="inferred from homology"/>
<sequence length="161" mass="17380">ALSSGRNGQSERLAKKTWLHHSLHLKGCLQTPAIAVITSLLGLGLAARSPRSGPGEALPAAQESLLAPSAFVRNLAEKAPAQADSAVTYWKPQLAIPWHYTKVELAAPTPAEIPTAIQSLKNIVSGAQTGSFKRLSVKEALLNGLVATEVWTWFHVWHHWL</sequence>
<evidence type="ECO:0000256" key="2">
    <source>
        <dbReference type="ARBA" id="ARBA00005699"/>
    </source>
</evidence>
<dbReference type="GO" id="GO:0045259">
    <property type="term" value="C:proton-transporting ATP synthase complex"/>
    <property type="evidence" value="ECO:0007669"/>
    <property type="project" value="UniProtKB-KW"/>
</dbReference>
<dbReference type="Pfam" id="PF04718">
    <property type="entry name" value="ATP-synt_G"/>
    <property type="match status" value="1"/>
</dbReference>
<dbReference type="GO" id="GO:0015986">
    <property type="term" value="P:proton motive force-driven ATP synthesis"/>
    <property type="evidence" value="ECO:0007669"/>
    <property type="project" value="InterPro"/>
</dbReference>
<dbReference type="GO" id="GO:0015078">
    <property type="term" value="F:proton transmembrane transporter activity"/>
    <property type="evidence" value="ECO:0007669"/>
    <property type="project" value="InterPro"/>
</dbReference>
<evidence type="ECO:0000256" key="3">
    <source>
        <dbReference type="ARBA" id="ARBA00022448"/>
    </source>
</evidence>
<keyword evidence="6" id="KW-0406">Ion transport</keyword>
<evidence type="ECO:0000256" key="5">
    <source>
        <dbReference type="ARBA" id="ARBA00022781"/>
    </source>
</evidence>
<dbReference type="Proteomes" id="UP000308365">
    <property type="component" value="Unassembled WGS sequence"/>
</dbReference>
<gene>
    <name evidence="10" type="ORF">EI555_005841</name>
</gene>
<comment type="caution">
    <text evidence="10">The sequence shown here is derived from an EMBL/GenBank/DDBJ whole genome shotgun (WGS) entry which is preliminary data.</text>
</comment>
<comment type="similarity">
    <text evidence="2">Belongs to the ATPase g subunit family.</text>
</comment>
<dbReference type="AlphaFoldDB" id="A0A4U1ED55"/>
<keyword evidence="7" id="KW-0496">Mitochondrion</keyword>
<dbReference type="GO" id="GO:0031966">
    <property type="term" value="C:mitochondrial membrane"/>
    <property type="evidence" value="ECO:0007669"/>
    <property type="project" value="UniProtKB-SubCell"/>
</dbReference>
<dbReference type="EMBL" id="RWIC01002140">
    <property type="protein sequence ID" value="TKC34031.1"/>
    <property type="molecule type" value="Genomic_DNA"/>
</dbReference>
<accession>A0A4U1ED55</accession>
<evidence type="ECO:0000313" key="10">
    <source>
        <dbReference type="EMBL" id="TKC34031.1"/>
    </source>
</evidence>
<evidence type="ECO:0000256" key="8">
    <source>
        <dbReference type="ARBA" id="ARBA00023136"/>
    </source>
</evidence>
<comment type="subcellular location">
    <subcellularLocation>
        <location evidence="1">Mitochondrion membrane</location>
    </subcellularLocation>
</comment>
<evidence type="ECO:0000256" key="6">
    <source>
        <dbReference type="ARBA" id="ARBA00023065"/>
    </source>
</evidence>
<evidence type="ECO:0000256" key="1">
    <source>
        <dbReference type="ARBA" id="ARBA00004325"/>
    </source>
</evidence>
<keyword evidence="9" id="KW-0066">ATP synthesis</keyword>
<evidence type="ECO:0000256" key="7">
    <source>
        <dbReference type="ARBA" id="ARBA00023128"/>
    </source>
</evidence>
<keyword evidence="4" id="KW-0138">CF(0)</keyword>
<reference evidence="11" key="1">
    <citation type="journal article" date="2019" name="IScience">
        <title>Narwhal Genome Reveals Long-Term Low Genetic Diversity despite Current Large Abundance Size.</title>
        <authorList>
            <person name="Westbury M.V."/>
            <person name="Petersen B."/>
            <person name="Garde E."/>
            <person name="Heide-Jorgensen M.P."/>
            <person name="Lorenzen E.D."/>
        </authorList>
    </citation>
    <scope>NUCLEOTIDE SEQUENCE [LARGE SCALE GENOMIC DNA]</scope>
</reference>
<evidence type="ECO:0000256" key="9">
    <source>
        <dbReference type="ARBA" id="ARBA00023310"/>
    </source>
</evidence>
<dbReference type="InterPro" id="IPR006808">
    <property type="entry name" value="ATP_synth_F0_gsu_mt"/>
</dbReference>
<name>A0A4U1ED55_MONMO</name>
<feature type="non-terminal residue" evidence="10">
    <location>
        <position position="1"/>
    </location>
</feature>
<evidence type="ECO:0000313" key="11">
    <source>
        <dbReference type="Proteomes" id="UP000308365"/>
    </source>
</evidence>
<keyword evidence="3" id="KW-0813">Transport</keyword>
<keyword evidence="5" id="KW-0375">Hydrogen ion transport</keyword>
<keyword evidence="8" id="KW-0472">Membrane</keyword>
<organism evidence="10 11">
    <name type="scientific">Monodon monoceros</name>
    <name type="common">Narwhal</name>
    <name type="synonym">Ceratodon monodon</name>
    <dbReference type="NCBI Taxonomy" id="40151"/>
    <lineage>
        <taxon>Eukaryota</taxon>
        <taxon>Metazoa</taxon>
        <taxon>Chordata</taxon>
        <taxon>Craniata</taxon>
        <taxon>Vertebrata</taxon>
        <taxon>Euteleostomi</taxon>
        <taxon>Mammalia</taxon>
        <taxon>Eutheria</taxon>
        <taxon>Laurasiatheria</taxon>
        <taxon>Artiodactyla</taxon>
        <taxon>Whippomorpha</taxon>
        <taxon>Cetacea</taxon>
        <taxon>Odontoceti</taxon>
        <taxon>Monodontidae</taxon>
        <taxon>Monodon</taxon>
    </lineage>
</organism>
<evidence type="ECO:0000256" key="4">
    <source>
        <dbReference type="ARBA" id="ARBA00022547"/>
    </source>
</evidence>